<organism evidence="2 3">
    <name type="scientific">Sulfidibacter corallicola</name>
    <dbReference type="NCBI Taxonomy" id="2818388"/>
    <lineage>
        <taxon>Bacteria</taxon>
        <taxon>Pseudomonadati</taxon>
        <taxon>Acidobacteriota</taxon>
        <taxon>Holophagae</taxon>
        <taxon>Acanthopleuribacterales</taxon>
        <taxon>Acanthopleuribacteraceae</taxon>
        <taxon>Sulfidibacter</taxon>
    </lineage>
</organism>
<dbReference type="RefSeq" id="WP_237377951.1">
    <property type="nucleotide sequence ID" value="NZ_CP071793.1"/>
</dbReference>
<evidence type="ECO:0000313" key="3">
    <source>
        <dbReference type="Proteomes" id="UP000663929"/>
    </source>
</evidence>
<gene>
    <name evidence="2" type="ORF">J3U87_22180</name>
</gene>
<dbReference type="Proteomes" id="UP000663929">
    <property type="component" value="Chromosome"/>
</dbReference>
<accession>A0A8A4TEB1</accession>
<protein>
    <submittedName>
        <fullName evidence="2">Helix-turn-helix domain-containing protein</fullName>
    </submittedName>
</protein>
<dbReference type="AlphaFoldDB" id="A0A8A4TEB1"/>
<evidence type="ECO:0000259" key="1">
    <source>
        <dbReference type="Pfam" id="PF12728"/>
    </source>
</evidence>
<keyword evidence="3" id="KW-1185">Reference proteome</keyword>
<proteinExistence type="predicted"/>
<dbReference type="EMBL" id="CP071793">
    <property type="protein sequence ID" value="QTD48296.1"/>
    <property type="molecule type" value="Genomic_DNA"/>
</dbReference>
<dbReference type="KEGG" id="scor:J3U87_22180"/>
<sequence length="120" mass="13781">MSNKKKQYQVLKRSTIKGCLWRFAALLSQVRNDPESVRSIIAQIEEDIDQAAVPPEWLSESQVAAQYPLGVKTLQQLRHEGRGPAYHKLSRSRNGRVVYKRLDIEIYLAKCRVETEDQVG</sequence>
<name>A0A8A4TEB1_SULCO</name>
<reference evidence="2" key="1">
    <citation type="submission" date="2021-03" db="EMBL/GenBank/DDBJ databases">
        <title>Acanthopleuribacteraceae sp. M133.</title>
        <authorList>
            <person name="Wang G."/>
        </authorList>
    </citation>
    <scope>NUCLEOTIDE SEQUENCE</scope>
    <source>
        <strain evidence="2">M133</strain>
    </source>
</reference>
<feature type="domain" description="Helix-turn-helix" evidence="1">
    <location>
        <begin position="57"/>
        <end position="112"/>
    </location>
</feature>
<evidence type="ECO:0000313" key="2">
    <source>
        <dbReference type="EMBL" id="QTD48296.1"/>
    </source>
</evidence>
<dbReference type="Pfam" id="PF12728">
    <property type="entry name" value="HTH_17"/>
    <property type="match status" value="1"/>
</dbReference>
<dbReference type="InterPro" id="IPR041657">
    <property type="entry name" value="HTH_17"/>
</dbReference>